<dbReference type="Proteomes" id="UP001209570">
    <property type="component" value="Unassembled WGS sequence"/>
</dbReference>
<evidence type="ECO:0000256" key="2">
    <source>
        <dbReference type="ARBA" id="ARBA00022771"/>
    </source>
</evidence>
<name>A0AAD5LW36_PYTIN</name>
<keyword evidence="2" id="KW-0863">Zinc-finger</keyword>
<reference evidence="5" key="1">
    <citation type="submission" date="2021-12" db="EMBL/GenBank/DDBJ databases">
        <title>Prjna785345.</title>
        <authorList>
            <person name="Rujirawat T."/>
            <person name="Krajaejun T."/>
        </authorList>
    </citation>
    <scope>NUCLEOTIDE SEQUENCE</scope>
    <source>
        <strain evidence="5">Pi057C3</strain>
    </source>
</reference>
<protein>
    <recommendedName>
        <fullName evidence="7">ZZ-type domain-containing protein</fullName>
    </recommendedName>
</protein>
<feature type="compositionally biased region" description="Polar residues" evidence="4">
    <location>
        <begin position="198"/>
        <end position="216"/>
    </location>
</feature>
<evidence type="ECO:0000256" key="3">
    <source>
        <dbReference type="ARBA" id="ARBA00022833"/>
    </source>
</evidence>
<feature type="region of interest" description="Disordered" evidence="4">
    <location>
        <begin position="198"/>
        <end position="237"/>
    </location>
</feature>
<sequence length="579" mass="61842">MQQRMADVESAVATWKEKYLEQLHLARALQAADGGVASRCSGEELAMSRDAAQWLPLARPTAASTSPPSGDLLASVIEQLSPADREKLQTLLATARPEVSATTAPAPAPVAWEEVFEEAPSELLQLLHCYLLPTLESAAQAEDSPRRTFRCLTRTYSRPVTDVLVVCDVAESPDAAAMAVASSPTECSLDSEALGSPISSASLSELNETRTSTDTNAVEKESKQPPPPQQQQQQQQHLFDCVEGRGAPAVPHGPREIHPTKAVYISSATASSAGRRQSMAPSSSASRHPSTASARGGDTPYDDGSDRRSGGTSGSLTGTAPSSSREGSGKIKKMLGMMKGLNRQKTSTLSTSTSTSIVGGASTPTPPALLPSPVPAHAAPEADEHSTCDGCGRNISTGSKWICRTCRVTHGQRYALCDKCYGQGLHGKENELALFERIEEIVVAKCPKLVHEQELMRLLRVGICKGNLKKYSFCLTWIGDLLLCKHIKDLRARALEISQISPHVRSEFVRLLTDLLSKHRRDIELLTEWQPAQNVPASDAAQTNRGSGAGGGELVGSGLLQLDTLRIWVKDNSAAASGD</sequence>
<evidence type="ECO:0000256" key="1">
    <source>
        <dbReference type="ARBA" id="ARBA00022723"/>
    </source>
</evidence>
<dbReference type="GO" id="GO:0008270">
    <property type="term" value="F:zinc ion binding"/>
    <property type="evidence" value="ECO:0007669"/>
    <property type="project" value="UniProtKB-KW"/>
</dbReference>
<feature type="compositionally biased region" description="Low complexity" evidence="4">
    <location>
        <begin position="314"/>
        <end position="324"/>
    </location>
</feature>
<dbReference type="EMBL" id="JAKCXM010000346">
    <property type="protein sequence ID" value="KAJ0395427.1"/>
    <property type="molecule type" value="Genomic_DNA"/>
</dbReference>
<feature type="region of interest" description="Disordered" evidence="4">
    <location>
        <begin position="268"/>
        <end position="329"/>
    </location>
</feature>
<keyword evidence="6" id="KW-1185">Reference proteome</keyword>
<gene>
    <name evidence="5" type="ORF">P43SY_001851</name>
</gene>
<evidence type="ECO:0000313" key="5">
    <source>
        <dbReference type="EMBL" id="KAJ0395427.1"/>
    </source>
</evidence>
<evidence type="ECO:0008006" key="7">
    <source>
        <dbReference type="Google" id="ProtNLM"/>
    </source>
</evidence>
<evidence type="ECO:0000256" key="4">
    <source>
        <dbReference type="SAM" id="MobiDB-lite"/>
    </source>
</evidence>
<dbReference type="Gene3D" id="3.30.60.90">
    <property type="match status" value="1"/>
</dbReference>
<dbReference type="InterPro" id="IPR043145">
    <property type="entry name" value="Znf_ZZ_sf"/>
</dbReference>
<dbReference type="SUPFAM" id="SSF57850">
    <property type="entry name" value="RING/U-box"/>
    <property type="match status" value="1"/>
</dbReference>
<accession>A0AAD5LW36</accession>
<keyword evidence="3" id="KW-0862">Zinc</keyword>
<keyword evidence="1" id="KW-0479">Metal-binding</keyword>
<feature type="compositionally biased region" description="Low complexity" evidence="4">
    <location>
        <begin position="275"/>
        <end position="295"/>
    </location>
</feature>
<feature type="compositionally biased region" description="Low complexity" evidence="4">
    <location>
        <begin position="341"/>
        <end position="356"/>
    </location>
</feature>
<feature type="region of interest" description="Disordered" evidence="4">
    <location>
        <begin position="341"/>
        <end position="367"/>
    </location>
</feature>
<organism evidence="5 6">
    <name type="scientific">Pythium insidiosum</name>
    <name type="common">Pythiosis disease agent</name>
    <dbReference type="NCBI Taxonomy" id="114742"/>
    <lineage>
        <taxon>Eukaryota</taxon>
        <taxon>Sar</taxon>
        <taxon>Stramenopiles</taxon>
        <taxon>Oomycota</taxon>
        <taxon>Peronosporomycetes</taxon>
        <taxon>Pythiales</taxon>
        <taxon>Pythiaceae</taxon>
        <taxon>Pythium</taxon>
    </lineage>
</organism>
<evidence type="ECO:0000313" key="6">
    <source>
        <dbReference type="Proteomes" id="UP001209570"/>
    </source>
</evidence>
<dbReference type="AlphaFoldDB" id="A0AAD5LW36"/>
<proteinExistence type="predicted"/>
<comment type="caution">
    <text evidence="5">The sequence shown here is derived from an EMBL/GenBank/DDBJ whole genome shotgun (WGS) entry which is preliminary data.</text>
</comment>